<evidence type="ECO:0000313" key="1">
    <source>
        <dbReference type="EMBL" id="JAG04606.1"/>
    </source>
</evidence>
<proteinExistence type="predicted"/>
<organism evidence="1">
    <name type="scientific">Lygus hesperus</name>
    <name type="common">Western plant bug</name>
    <dbReference type="NCBI Taxonomy" id="30085"/>
    <lineage>
        <taxon>Eukaryota</taxon>
        <taxon>Metazoa</taxon>
        <taxon>Ecdysozoa</taxon>
        <taxon>Arthropoda</taxon>
        <taxon>Hexapoda</taxon>
        <taxon>Insecta</taxon>
        <taxon>Pterygota</taxon>
        <taxon>Neoptera</taxon>
        <taxon>Paraneoptera</taxon>
        <taxon>Hemiptera</taxon>
        <taxon>Heteroptera</taxon>
        <taxon>Panheteroptera</taxon>
        <taxon>Cimicomorpha</taxon>
        <taxon>Miridae</taxon>
        <taxon>Mirini</taxon>
        <taxon>Lygus</taxon>
    </lineage>
</organism>
<dbReference type="EMBL" id="GBHO01038998">
    <property type="protein sequence ID" value="JAG04606.1"/>
    <property type="molecule type" value="Transcribed_RNA"/>
</dbReference>
<reference evidence="1" key="1">
    <citation type="journal article" date="2014" name="PLoS ONE">
        <title>Transcriptome-Based Identification of ABC Transporters in the Western Tarnished Plant Bug Lygus hesperus.</title>
        <authorList>
            <person name="Hull J.J."/>
            <person name="Chaney K."/>
            <person name="Geib S.M."/>
            <person name="Fabrick J.A."/>
            <person name="Brent C.S."/>
            <person name="Walsh D."/>
            <person name="Lavine L.C."/>
        </authorList>
    </citation>
    <scope>NUCLEOTIDE SEQUENCE</scope>
</reference>
<protein>
    <submittedName>
        <fullName evidence="1">Histidine--tRNA ligase</fullName>
    </submittedName>
</protein>
<keyword evidence="1" id="KW-0436">Ligase</keyword>
<dbReference type="GO" id="GO:0016874">
    <property type="term" value="F:ligase activity"/>
    <property type="evidence" value="ECO:0007669"/>
    <property type="project" value="UniProtKB-KW"/>
</dbReference>
<accession>A0A0A9WB47</accession>
<gene>
    <name evidence="1" type="primary">hisS_17</name>
    <name evidence="1" type="ORF">CM83_7979</name>
</gene>
<sequence>MSGYALCSEGRMHTADVRFVDIFRPSPSSSSSYDTVDNEASRYIVSASRDLTARVTPFVVDHHVIAEMDATDEGKVFVGHTAFVNFALVHPSLCVSDLDMLLHTSQRNCAAKT</sequence>
<reference evidence="1" key="2">
    <citation type="submission" date="2014-07" db="EMBL/GenBank/DDBJ databases">
        <authorList>
            <person name="Hull J."/>
        </authorList>
    </citation>
    <scope>NUCLEOTIDE SEQUENCE</scope>
</reference>
<dbReference type="AlphaFoldDB" id="A0A0A9WB47"/>
<name>A0A0A9WB47_LYGHE</name>